<dbReference type="PANTHER" id="PTHR12281">
    <property type="entry name" value="RP42 RELATED"/>
    <property type="match status" value="1"/>
</dbReference>
<sequence>MPTAYTSQQKSAIAQFISFTNTDRNMAIRHLKGQSWNVEAAANSFFSGGTGSGGSSASKSSLNKLFDKYREDPTNSPDKVNADGSMKYLNDINADPECLEYIAVAEIIQAPTVAEMTREGFVDGWSALGCDTISKQKAHVESLKRSLPTSLEAFTKIYKFTFGFAKPEGSKQVLLDFAIAYWELLFESPLSAVKWTLPNSPWSQWWAEFLRTSVKQSISKDVWTETLKFAQMTLNDESMSFWSEEASWPSVIDEFVDWVKKEKRPAEEVVDEEMEY</sequence>
<evidence type="ECO:0000259" key="3">
    <source>
        <dbReference type="PROSITE" id="PS51229"/>
    </source>
</evidence>
<dbReference type="Gene3D" id="1.10.238.10">
    <property type="entry name" value="EF-hand"/>
    <property type="match status" value="1"/>
</dbReference>
<keyword evidence="5" id="KW-1185">Reference proteome</keyword>
<evidence type="ECO:0000313" key="4">
    <source>
        <dbReference type="EMBL" id="KAF1999878.1"/>
    </source>
</evidence>
<dbReference type="Gene3D" id="1.10.238.200">
    <property type="entry name" value="Cullin, PONY binding domain"/>
    <property type="match status" value="1"/>
</dbReference>
<protein>
    <recommendedName>
        <fullName evidence="2">Defective in cullin neddylation protein</fullName>
    </recommendedName>
</protein>
<reference evidence="4" key="1">
    <citation type="journal article" date="2020" name="Stud. Mycol.">
        <title>101 Dothideomycetes genomes: a test case for predicting lifestyles and emergence of pathogens.</title>
        <authorList>
            <person name="Haridas S."/>
            <person name="Albert R."/>
            <person name="Binder M."/>
            <person name="Bloem J."/>
            <person name="Labutti K."/>
            <person name="Salamov A."/>
            <person name="Andreopoulos B."/>
            <person name="Baker S."/>
            <person name="Barry K."/>
            <person name="Bills G."/>
            <person name="Bluhm B."/>
            <person name="Cannon C."/>
            <person name="Castanera R."/>
            <person name="Culley D."/>
            <person name="Daum C."/>
            <person name="Ezra D."/>
            <person name="Gonzalez J."/>
            <person name="Henrissat B."/>
            <person name="Kuo A."/>
            <person name="Liang C."/>
            <person name="Lipzen A."/>
            <person name="Lutzoni F."/>
            <person name="Magnuson J."/>
            <person name="Mondo S."/>
            <person name="Nolan M."/>
            <person name="Ohm R."/>
            <person name="Pangilinan J."/>
            <person name="Park H.-J."/>
            <person name="Ramirez L."/>
            <person name="Alfaro M."/>
            <person name="Sun H."/>
            <person name="Tritt A."/>
            <person name="Yoshinaga Y."/>
            <person name="Zwiers L.-H."/>
            <person name="Turgeon B."/>
            <person name="Goodwin S."/>
            <person name="Spatafora J."/>
            <person name="Crous P."/>
            <person name="Grigoriev I."/>
        </authorList>
    </citation>
    <scope>NUCLEOTIDE SEQUENCE</scope>
    <source>
        <strain evidence="4">CBS 123094</strain>
    </source>
</reference>
<dbReference type="PROSITE" id="PS51229">
    <property type="entry name" value="DCUN1"/>
    <property type="match status" value="1"/>
</dbReference>
<gene>
    <name evidence="4" type="ORF">P154DRAFT_522957</name>
</gene>
<comment type="function">
    <text evidence="2">Neddylation of cullins play an essential role in the regulation of SCF-type complexes activity.</text>
</comment>
<evidence type="ECO:0000256" key="2">
    <source>
        <dbReference type="RuleBase" id="RU410713"/>
    </source>
</evidence>
<evidence type="ECO:0000313" key="5">
    <source>
        <dbReference type="Proteomes" id="UP000799779"/>
    </source>
</evidence>
<dbReference type="EMBL" id="ML977592">
    <property type="protein sequence ID" value="KAF1999878.1"/>
    <property type="molecule type" value="Genomic_DNA"/>
</dbReference>
<dbReference type="SUPFAM" id="SSF46934">
    <property type="entry name" value="UBA-like"/>
    <property type="match status" value="1"/>
</dbReference>
<dbReference type="GO" id="GO:0031624">
    <property type="term" value="F:ubiquitin conjugating enzyme binding"/>
    <property type="evidence" value="ECO:0007669"/>
    <property type="project" value="TreeGrafter"/>
</dbReference>
<dbReference type="Proteomes" id="UP000799779">
    <property type="component" value="Unassembled WGS sequence"/>
</dbReference>
<dbReference type="AlphaFoldDB" id="A0A6A5WFP2"/>
<name>A0A6A5WFP2_9PLEO</name>
<dbReference type="PANTHER" id="PTHR12281:SF31">
    <property type="entry name" value="DCN1-LIKE PROTEIN 3"/>
    <property type="match status" value="1"/>
</dbReference>
<evidence type="ECO:0000256" key="1">
    <source>
        <dbReference type="ARBA" id="ARBA00022786"/>
    </source>
</evidence>
<dbReference type="OrthoDB" id="27198at2759"/>
<dbReference type="GO" id="GO:0045116">
    <property type="term" value="P:protein neddylation"/>
    <property type="evidence" value="ECO:0007669"/>
    <property type="project" value="TreeGrafter"/>
</dbReference>
<dbReference type="InterPro" id="IPR005176">
    <property type="entry name" value="PONY_dom"/>
</dbReference>
<accession>A0A6A5WFP2</accession>
<dbReference type="Pfam" id="PF14555">
    <property type="entry name" value="UBA_4"/>
    <property type="match status" value="1"/>
</dbReference>
<dbReference type="GO" id="GO:0032182">
    <property type="term" value="F:ubiquitin-like protein binding"/>
    <property type="evidence" value="ECO:0007669"/>
    <property type="project" value="TreeGrafter"/>
</dbReference>
<organism evidence="4 5">
    <name type="scientific">Amniculicola lignicola CBS 123094</name>
    <dbReference type="NCBI Taxonomy" id="1392246"/>
    <lineage>
        <taxon>Eukaryota</taxon>
        <taxon>Fungi</taxon>
        <taxon>Dikarya</taxon>
        <taxon>Ascomycota</taxon>
        <taxon>Pezizomycotina</taxon>
        <taxon>Dothideomycetes</taxon>
        <taxon>Pleosporomycetidae</taxon>
        <taxon>Pleosporales</taxon>
        <taxon>Amniculicolaceae</taxon>
        <taxon>Amniculicola</taxon>
    </lineage>
</organism>
<dbReference type="InterPro" id="IPR042460">
    <property type="entry name" value="DCN1-like_PONY"/>
</dbReference>
<dbReference type="Pfam" id="PF03556">
    <property type="entry name" value="Cullin_binding"/>
    <property type="match status" value="1"/>
</dbReference>
<dbReference type="InterPro" id="IPR014764">
    <property type="entry name" value="DCN-prot"/>
</dbReference>
<keyword evidence="1" id="KW-0833">Ubl conjugation pathway</keyword>
<proteinExistence type="predicted"/>
<dbReference type="InterPro" id="IPR009060">
    <property type="entry name" value="UBA-like_sf"/>
</dbReference>
<dbReference type="Gene3D" id="1.10.8.10">
    <property type="entry name" value="DNA helicase RuvA subunit, C-terminal domain"/>
    <property type="match status" value="1"/>
</dbReference>
<feature type="domain" description="DCUN1" evidence="3">
    <location>
        <begin position="57"/>
        <end position="260"/>
    </location>
</feature>
<dbReference type="GO" id="GO:0097602">
    <property type="term" value="F:cullin family protein binding"/>
    <property type="evidence" value="ECO:0007669"/>
    <property type="project" value="TreeGrafter"/>
</dbReference>
<dbReference type="GO" id="GO:0000151">
    <property type="term" value="C:ubiquitin ligase complex"/>
    <property type="evidence" value="ECO:0007669"/>
    <property type="project" value="TreeGrafter"/>
</dbReference>